<proteinExistence type="predicted"/>
<protein>
    <submittedName>
        <fullName evidence="1">Uncharacterized protein</fullName>
    </submittedName>
</protein>
<reference evidence="1 2" key="1">
    <citation type="submission" date="2021-06" db="EMBL/GenBank/DDBJ databases">
        <authorList>
            <person name="Palmer J.M."/>
        </authorList>
    </citation>
    <scope>NUCLEOTIDE SEQUENCE [LARGE SCALE GENOMIC DNA]</scope>
    <source>
        <strain evidence="2">if_2019</strain>
        <tissue evidence="1">Muscle</tissue>
    </source>
</reference>
<name>A0ABV0SQN6_9TELE</name>
<gene>
    <name evidence="1" type="ORF">ILYODFUR_031080</name>
</gene>
<keyword evidence="2" id="KW-1185">Reference proteome</keyword>
<dbReference type="Proteomes" id="UP001482620">
    <property type="component" value="Unassembled WGS sequence"/>
</dbReference>
<organism evidence="1 2">
    <name type="scientific">Ilyodon furcidens</name>
    <name type="common">goldbreast splitfin</name>
    <dbReference type="NCBI Taxonomy" id="33524"/>
    <lineage>
        <taxon>Eukaryota</taxon>
        <taxon>Metazoa</taxon>
        <taxon>Chordata</taxon>
        <taxon>Craniata</taxon>
        <taxon>Vertebrata</taxon>
        <taxon>Euteleostomi</taxon>
        <taxon>Actinopterygii</taxon>
        <taxon>Neopterygii</taxon>
        <taxon>Teleostei</taxon>
        <taxon>Neoteleostei</taxon>
        <taxon>Acanthomorphata</taxon>
        <taxon>Ovalentaria</taxon>
        <taxon>Atherinomorphae</taxon>
        <taxon>Cyprinodontiformes</taxon>
        <taxon>Goodeidae</taxon>
        <taxon>Ilyodon</taxon>
    </lineage>
</organism>
<comment type="caution">
    <text evidence="1">The sequence shown here is derived from an EMBL/GenBank/DDBJ whole genome shotgun (WGS) entry which is preliminary data.</text>
</comment>
<dbReference type="EMBL" id="JAHRIQ010004751">
    <property type="protein sequence ID" value="MEQ2222889.1"/>
    <property type="molecule type" value="Genomic_DNA"/>
</dbReference>
<evidence type="ECO:0000313" key="2">
    <source>
        <dbReference type="Proteomes" id="UP001482620"/>
    </source>
</evidence>
<evidence type="ECO:0000313" key="1">
    <source>
        <dbReference type="EMBL" id="MEQ2222889.1"/>
    </source>
</evidence>
<accession>A0ABV0SQN6</accession>
<sequence>MLEHGAPRGHSMPCTEAQQQNTVWVQVREAIPPDCTLPVALSLPTLALKSPRRTMNPQMAPLSGHHPKTPSRLGNLNCCSEPDFSFVIPVPAPSCLKAPEPTPCCLKAPQSAFQCLKAAELCCLRAPEPAPSCLFVPVPAFHLKLLLPSHV</sequence>